<dbReference type="EMBL" id="QPMH01000019">
    <property type="protein sequence ID" value="RDD60824.1"/>
    <property type="molecule type" value="Genomic_DNA"/>
</dbReference>
<evidence type="ECO:0000256" key="5">
    <source>
        <dbReference type="ARBA" id="ARBA00023136"/>
    </source>
</evidence>
<dbReference type="GO" id="GO:0015920">
    <property type="term" value="P:lipopolysaccharide transport"/>
    <property type="evidence" value="ECO:0007669"/>
    <property type="project" value="TreeGrafter"/>
</dbReference>
<feature type="transmembrane region" description="Helical" evidence="6">
    <location>
        <begin position="333"/>
        <end position="351"/>
    </location>
</feature>
<dbReference type="NCBIfam" id="TIGR04408">
    <property type="entry name" value="LptG_lptG"/>
    <property type="match status" value="1"/>
</dbReference>
<name>A0A369T8M6_9PROT</name>
<dbReference type="Pfam" id="PF03739">
    <property type="entry name" value="LptF_LptG"/>
    <property type="match status" value="1"/>
</dbReference>
<feature type="transmembrane region" description="Helical" evidence="6">
    <location>
        <begin position="130"/>
        <end position="151"/>
    </location>
</feature>
<organism evidence="7 8">
    <name type="scientific">Ferruginivarius sediminum</name>
    <dbReference type="NCBI Taxonomy" id="2661937"/>
    <lineage>
        <taxon>Bacteria</taxon>
        <taxon>Pseudomonadati</taxon>
        <taxon>Pseudomonadota</taxon>
        <taxon>Alphaproteobacteria</taxon>
        <taxon>Rhodospirillales</taxon>
        <taxon>Rhodospirillaceae</taxon>
        <taxon>Ferruginivarius</taxon>
    </lineage>
</organism>
<feature type="transmembrane region" description="Helical" evidence="6">
    <location>
        <begin position="40"/>
        <end position="63"/>
    </location>
</feature>
<dbReference type="GO" id="GO:0055085">
    <property type="term" value="P:transmembrane transport"/>
    <property type="evidence" value="ECO:0007669"/>
    <property type="project" value="InterPro"/>
</dbReference>
<gene>
    <name evidence="7" type="primary">lptG</name>
    <name evidence="7" type="ORF">DRB17_15950</name>
</gene>
<reference evidence="7 8" key="1">
    <citation type="submission" date="2018-07" db="EMBL/GenBank/DDBJ databases">
        <title>Venubactetium sediminum gen. nov., sp. nov., isolated from a marine solar saltern.</title>
        <authorList>
            <person name="Wang S."/>
        </authorList>
    </citation>
    <scope>NUCLEOTIDE SEQUENCE [LARGE SCALE GENOMIC DNA]</scope>
    <source>
        <strain evidence="7 8">WD2A32</strain>
    </source>
</reference>
<feature type="transmembrane region" description="Helical" evidence="6">
    <location>
        <begin position="83"/>
        <end position="109"/>
    </location>
</feature>
<keyword evidence="3 6" id="KW-0812">Transmembrane</keyword>
<dbReference type="PANTHER" id="PTHR33529:SF2">
    <property type="entry name" value="LIPOPOLYSACCHARIDE EXPORT SYSTEM PERMEASE PROTEIN LPTG"/>
    <property type="match status" value="1"/>
</dbReference>
<dbReference type="Proteomes" id="UP000253941">
    <property type="component" value="Unassembled WGS sequence"/>
</dbReference>
<protein>
    <submittedName>
        <fullName evidence="7">LPS export ABC transporter permease LptG</fullName>
    </submittedName>
</protein>
<dbReference type="GO" id="GO:0043190">
    <property type="term" value="C:ATP-binding cassette (ABC) transporter complex"/>
    <property type="evidence" value="ECO:0007669"/>
    <property type="project" value="InterPro"/>
</dbReference>
<dbReference type="PANTHER" id="PTHR33529">
    <property type="entry name" value="SLR0882 PROTEIN-RELATED"/>
    <property type="match status" value="1"/>
</dbReference>
<keyword evidence="2" id="KW-1003">Cell membrane</keyword>
<feature type="transmembrane region" description="Helical" evidence="6">
    <location>
        <begin position="363"/>
        <end position="386"/>
    </location>
</feature>
<keyword evidence="4 6" id="KW-1133">Transmembrane helix</keyword>
<feature type="transmembrane region" description="Helical" evidence="6">
    <location>
        <begin position="308"/>
        <end position="326"/>
    </location>
</feature>
<sequence>MHPKAAGGACGRGCGPGRRSAGRPLALRRSKMRRAVLSRYVLRLFLGRALLTVAGLSAILVVFDVLANADRVVGGGPGVMLPLLTYALLRLPSVASLIIPLGVLLAAMTTFAQLVTSSEAVAMRAAGISVYRLTGAAMLGAALIAVAHFWLANVVVPEAAGRLRLWEERGFRGLPPLSTPRRAPTWFAVGHALVHVGHSSLDGHSLYDVTVVRRDTDGRMTDFFSAAFGSYEDGLWLFRQVARPGLNGQSPQDLSEMRVALPVTPRRFSALSGKPGEFSFGELWRLSNSPDVADRPAYFYNFWLQRKIAQPLGSLVMVLLAAPLALQLARRNRMLLAGFAAVFAGFLFFVAERLLLALGETGLLPAAVAAWIPAAVFSILAAWVLLNLEG</sequence>
<dbReference type="InterPro" id="IPR005495">
    <property type="entry name" value="LptG/LptF_permease"/>
</dbReference>
<evidence type="ECO:0000313" key="7">
    <source>
        <dbReference type="EMBL" id="RDD60824.1"/>
    </source>
</evidence>
<evidence type="ECO:0000256" key="1">
    <source>
        <dbReference type="ARBA" id="ARBA00004651"/>
    </source>
</evidence>
<evidence type="ECO:0000313" key="8">
    <source>
        <dbReference type="Proteomes" id="UP000253941"/>
    </source>
</evidence>
<evidence type="ECO:0000256" key="2">
    <source>
        <dbReference type="ARBA" id="ARBA00022475"/>
    </source>
</evidence>
<proteinExistence type="predicted"/>
<keyword evidence="5 6" id="KW-0472">Membrane</keyword>
<accession>A0A369T8M6</accession>
<dbReference type="AlphaFoldDB" id="A0A369T8M6"/>
<evidence type="ECO:0000256" key="4">
    <source>
        <dbReference type="ARBA" id="ARBA00022989"/>
    </source>
</evidence>
<evidence type="ECO:0000256" key="6">
    <source>
        <dbReference type="SAM" id="Phobius"/>
    </source>
</evidence>
<keyword evidence="8" id="KW-1185">Reference proteome</keyword>
<comment type="subcellular location">
    <subcellularLocation>
        <location evidence="1">Cell membrane</location>
        <topology evidence="1">Multi-pass membrane protein</topology>
    </subcellularLocation>
</comment>
<dbReference type="InterPro" id="IPR030923">
    <property type="entry name" value="LptG"/>
</dbReference>
<comment type="caution">
    <text evidence="7">The sequence shown here is derived from an EMBL/GenBank/DDBJ whole genome shotgun (WGS) entry which is preliminary data.</text>
</comment>
<evidence type="ECO:0000256" key="3">
    <source>
        <dbReference type="ARBA" id="ARBA00022692"/>
    </source>
</evidence>